<keyword evidence="1" id="KW-0472">Membrane</keyword>
<evidence type="ECO:0000256" key="1">
    <source>
        <dbReference type="SAM" id="Phobius"/>
    </source>
</evidence>
<gene>
    <name evidence="2" type="ORF">IAB73_01640</name>
</gene>
<feature type="transmembrane region" description="Helical" evidence="1">
    <location>
        <begin position="67"/>
        <end position="85"/>
    </location>
</feature>
<dbReference type="Pfam" id="PF05437">
    <property type="entry name" value="AzlD"/>
    <property type="match status" value="1"/>
</dbReference>
<name>A0A9D1CPJ4_9FIRM</name>
<dbReference type="EMBL" id="DVFJ01000006">
    <property type="protein sequence ID" value="HIQ70896.1"/>
    <property type="molecule type" value="Genomic_DNA"/>
</dbReference>
<dbReference type="InterPro" id="IPR008407">
    <property type="entry name" value="Brnchd-chn_aa_trnsp_AzlD"/>
</dbReference>
<dbReference type="Proteomes" id="UP000886887">
    <property type="component" value="Unassembled WGS sequence"/>
</dbReference>
<sequence length="108" mass="11802">MNGMEKAMTVAVIAAATILTRFLPFWIFPQGRRRPAWLTRLSESLPYAVIGLLVVYCLRGVDLTSPPYGLPEGIAVAAVAVLHAWRRNTLLSIGGGTLAYMLLVQTVF</sequence>
<feature type="transmembrane region" description="Helical" evidence="1">
    <location>
        <begin position="44"/>
        <end position="61"/>
    </location>
</feature>
<accession>A0A9D1CPJ4</accession>
<reference evidence="2" key="2">
    <citation type="journal article" date="2021" name="PeerJ">
        <title>Extensive microbial diversity within the chicken gut microbiome revealed by metagenomics and culture.</title>
        <authorList>
            <person name="Gilroy R."/>
            <person name="Ravi A."/>
            <person name="Getino M."/>
            <person name="Pursley I."/>
            <person name="Horton D.L."/>
            <person name="Alikhan N.F."/>
            <person name="Baker D."/>
            <person name="Gharbi K."/>
            <person name="Hall N."/>
            <person name="Watson M."/>
            <person name="Adriaenssens E.M."/>
            <person name="Foster-Nyarko E."/>
            <person name="Jarju S."/>
            <person name="Secka A."/>
            <person name="Antonio M."/>
            <person name="Oren A."/>
            <person name="Chaudhuri R.R."/>
            <person name="La Ragione R."/>
            <person name="Hildebrand F."/>
            <person name="Pallen M.J."/>
        </authorList>
    </citation>
    <scope>NUCLEOTIDE SEQUENCE</scope>
    <source>
        <strain evidence="2">ChiSxjej2B14-6234</strain>
    </source>
</reference>
<organism evidence="2 3">
    <name type="scientific">Candidatus Onthenecus intestinigallinarum</name>
    <dbReference type="NCBI Taxonomy" id="2840875"/>
    <lineage>
        <taxon>Bacteria</taxon>
        <taxon>Bacillati</taxon>
        <taxon>Bacillota</taxon>
        <taxon>Clostridia</taxon>
        <taxon>Eubacteriales</taxon>
        <taxon>Candidatus Onthenecus</taxon>
    </lineage>
</organism>
<evidence type="ECO:0000313" key="2">
    <source>
        <dbReference type="EMBL" id="HIQ70896.1"/>
    </source>
</evidence>
<dbReference type="PIRSF" id="PIRSF003203">
    <property type="entry name" value="AzlD"/>
    <property type="match status" value="1"/>
</dbReference>
<protein>
    <submittedName>
        <fullName evidence="2">Branched-chain amino acid transporter permease</fullName>
    </submittedName>
</protein>
<keyword evidence="1" id="KW-0812">Transmembrane</keyword>
<keyword evidence="1" id="KW-1133">Transmembrane helix</keyword>
<proteinExistence type="predicted"/>
<dbReference type="AlphaFoldDB" id="A0A9D1CPJ4"/>
<feature type="transmembrane region" description="Helical" evidence="1">
    <location>
        <begin position="6"/>
        <end position="23"/>
    </location>
</feature>
<reference evidence="2" key="1">
    <citation type="submission" date="2020-10" db="EMBL/GenBank/DDBJ databases">
        <authorList>
            <person name="Gilroy R."/>
        </authorList>
    </citation>
    <scope>NUCLEOTIDE SEQUENCE</scope>
    <source>
        <strain evidence="2">ChiSxjej2B14-6234</strain>
    </source>
</reference>
<evidence type="ECO:0000313" key="3">
    <source>
        <dbReference type="Proteomes" id="UP000886887"/>
    </source>
</evidence>
<comment type="caution">
    <text evidence="2">The sequence shown here is derived from an EMBL/GenBank/DDBJ whole genome shotgun (WGS) entry which is preliminary data.</text>
</comment>